<dbReference type="InterPro" id="IPR027417">
    <property type="entry name" value="P-loop_NTPase"/>
</dbReference>
<dbReference type="GO" id="GO:0005524">
    <property type="term" value="F:ATP binding"/>
    <property type="evidence" value="ECO:0007669"/>
    <property type="project" value="InterPro"/>
</dbReference>
<protein>
    <recommendedName>
        <fullName evidence="1">ATPase AAA-type core domain-containing protein</fullName>
    </recommendedName>
</protein>
<dbReference type="Pfam" id="PF00004">
    <property type="entry name" value="AAA"/>
    <property type="match status" value="1"/>
</dbReference>
<dbReference type="InterPro" id="IPR003959">
    <property type="entry name" value="ATPase_AAA_core"/>
</dbReference>
<evidence type="ECO:0000313" key="3">
    <source>
        <dbReference type="Proteomes" id="UP000094893"/>
    </source>
</evidence>
<reference evidence="2 3" key="1">
    <citation type="journal article" date="2016" name="Int. J. Mol. Sci.">
        <title>Comparative genomics of the extreme acidophile Acidithiobacillus thiooxidans reveals intraspecific divergence and niche adaptation.</title>
        <authorList>
            <person name="Zhang X."/>
            <person name="Feng X."/>
            <person name="Tao J."/>
            <person name="Ma L."/>
            <person name="Xiao Y."/>
            <person name="Liang Y."/>
            <person name="Liu X."/>
            <person name="Yin H."/>
        </authorList>
    </citation>
    <scope>NUCLEOTIDE SEQUENCE [LARGE SCALE GENOMIC DNA]</scope>
    <source>
        <strain evidence="2 3">A02</strain>
    </source>
</reference>
<evidence type="ECO:0000259" key="1">
    <source>
        <dbReference type="Pfam" id="PF00004"/>
    </source>
</evidence>
<dbReference type="Gene3D" id="3.40.50.300">
    <property type="entry name" value="P-loop containing nucleotide triphosphate hydrolases"/>
    <property type="match status" value="1"/>
</dbReference>
<organism evidence="2 3">
    <name type="scientific">Acidithiobacillus thiooxidans</name>
    <name type="common">Thiobacillus thiooxidans</name>
    <dbReference type="NCBI Taxonomy" id="930"/>
    <lineage>
        <taxon>Bacteria</taxon>
        <taxon>Pseudomonadati</taxon>
        <taxon>Pseudomonadota</taxon>
        <taxon>Acidithiobacillia</taxon>
        <taxon>Acidithiobacillales</taxon>
        <taxon>Acidithiobacillaceae</taxon>
        <taxon>Acidithiobacillus</taxon>
    </lineage>
</organism>
<name>A0A1C2HZD9_ACITH</name>
<dbReference type="EMBL" id="LWSA01000265">
    <property type="protein sequence ID" value="OCX69075.1"/>
    <property type="molecule type" value="Genomic_DNA"/>
</dbReference>
<evidence type="ECO:0000313" key="2">
    <source>
        <dbReference type="EMBL" id="OCX69075.1"/>
    </source>
</evidence>
<proteinExistence type="predicted"/>
<dbReference type="GO" id="GO:0016887">
    <property type="term" value="F:ATP hydrolysis activity"/>
    <property type="evidence" value="ECO:0007669"/>
    <property type="project" value="InterPro"/>
</dbReference>
<dbReference type="Proteomes" id="UP000094893">
    <property type="component" value="Unassembled WGS sequence"/>
</dbReference>
<sequence>MELSDFFRSSGSGLPVQLALDALEDYLLSSMTAYLAQRVSVIAQETQQSEVSGDWVAWFEARPAWNLIQVNARITLAWNKEAELFLRIDSSSGRSEFSHRLFQEEDLGESTPAPVSRILSLRAMGRRSALQAFYAEWFDTFKPKPTSVEWMHDLEDTPLKLPLAVGKLPTKALYPFLEKDPLELYDQFRASPANVLLLIGPPGTGKTSFIRGFLQHTRCSATLSFDPKILEKDRFFAEFLSSSTEALVLEDADNFLHSREDGNEVMHRFLSIGNGLVSLPNKKLIFSTNLQSLQHIDAALTRPGRCFAVLNFRALAPAEVPAAAQALGVPVPEVATPVTLAELASGQKGRPTPSERRLGF</sequence>
<dbReference type="RefSeq" id="WP_024892415.1">
    <property type="nucleotide sequence ID" value="NZ_LWSA01000265.1"/>
</dbReference>
<accession>A0A1C2HZD9</accession>
<dbReference type="AlphaFoldDB" id="A0A1C2HZD9"/>
<comment type="caution">
    <text evidence="2">The sequence shown here is derived from an EMBL/GenBank/DDBJ whole genome shotgun (WGS) entry which is preliminary data.</text>
</comment>
<feature type="domain" description="ATPase AAA-type core" evidence="1">
    <location>
        <begin position="196"/>
        <end position="312"/>
    </location>
</feature>
<gene>
    <name evidence="2" type="ORF">A6P07_17255</name>
</gene>
<dbReference type="SUPFAM" id="SSF52540">
    <property type="entry name" value="P-loop containing nucleoside triphosphate hydrolases"/>
    <property type="match status" value="1"/>
</dbReference>